<organism evidence="2">
    <name type="scientific">Dyadobacter sp. 676</name>
    <dbReference type="NCBI Taxonomy" id="3088362"/>
    <lineage>
        <taxon>Bacteria</taxon>
        <taxon>Pseudomonadati</taxon>
        <taxon>Bacteroidota</taxon>
        <taxon>Cytophagia</taxon>
        <taxon>Cytophagales</taxon>
        <taxon>Spirosomataceae</taxon>
        <taxon>Dyadobacter</taxon>
    </lineage>
</organism>
<keyword evidence="1" id="KW-1133">Transmembrane helix</keyword>
<keyword evidence="1" id="KW-0472">Membrane</keyword>
<reference evidence="2" key="1">
    <citation type="submission" date="2024-06" db="EMBL/GenBank/DDBJ databases">
        <title>Sequencing and assembly of the genome of Dyadobacter sp. strain 676, a symbiont of Cyamopsis tetragonoloba.</title>
        <authorList>
            <person name="Guro P."/>
            <person name="Sazanova A."/>
            <person name="Kuznetsova I."/>
            <person name="Belimov A."/>
            <person name="Safronova V."/>
        </authorList>
    </citation>
    <scope>NUCLEOTIDE SEQUENCE</scope>
    <source>
        <strain evidence="2">676</strain>
    </source>
</reference>
<feature type="transmembrane region" description="Helical" evidence="1">
    <location>
        <begin position="233"/>
        <end position="254"/>
    </location>
</feature>
<dbReference type="AlphaFoldDB" id="A0AAU8FKH8"/>
<name>A0AAU8FKH8_9BACT</name>
<protein>
    <submittedName>
        <fullName evidence="2">Uncharacterized protein</fullName>
    </submittedName>
</protein>
<dbReference type="EMBL" id="CP159289">
    <property type="protein sequence ID" value="XCH24878.1"/>
    <property type="molecule type" value="Genomic_DNA"/>
</dbReference>
<sequence length="261" mass="29197">MIDPKDVQGIGNDLPVISENIKGTFSDEGLISATGTMYSAALWKLNVISATITPELGTYIFLHREKFSWLDILAFSMAISSKAINKYTGKAGYVVGKRFLDKISLVLISKEIAEGEDGKDWNAIFAEKAKVDPLIDDTSQPNSPFNSNSPYYEPDKPIFTYDPDNGLIIYKSGLIVWTGTDKEYYDPDNGQAVSYDKYKSLIYFSSGAILNFDTLELTRPDGQVETVTNDPKWYVKYKLVLIATSVLIVLIMIVKRRRNGK</sequence>
<evidence type="ECO:0000256" key="1">
    <source>
        <dbReference type="SAM" id="Phobius"/>
    </source>
</evidence>
<gene>
    <name evidence="2" type="ORF">ABV298_00145</name>
</gene>
<accession>A0AAU8FKH8</accession>
<proteinExistence type="predicted"/>
<dbReference type="RefSeq" id="WP_353720185.1">
    <property type="nucleotide sequence ID" value="NZ_CP159289.1"/>
</dbReference>
<keyword evidence="1" id="KW-0812">Transmembrane</keyword>
<evidence type="ECO:0000313" key="2">
    <source>
        <dbReference type="EMBL" id="XCH24878.1"/>
    </source>
</evidence>